<comment type="subunit">
    <text evidence="9">Homohexamer.</text>
</comment>
<comment type="subcellular location">
    <subcellularLocation>
        <location evidence="9">Cytoplasm</location>
    </subcellularLocation>
</comment>
<dbReference type="EC" id="2.7.7.3" evidence="9"/>
<evidence type="ECO:0000259" key="10">
    <source>
        <dbReference type="Pfam" id="PF01467"/>
    </source>
</evidence>
<dbReference type="HAMAP" id="MF_00151">
    <property type="entry name" value="PPAT_bact"/>
    <property type="match status" value="1"/>
</dbReference>
<evidence type="ECO:0000256" key="2">
    <source>
        <dbReference type="ARBA" id="ARBA00022679"/>
    </source>
</evidence>
<dbReference type="NCBIfam" id="TIGR01510">
    <property type="entry name" value="coaD_prev_kdtB"/>
    <property type="match status" value="1"/>
</dbReference>
<feature type="binding site" evidence="9">
    <location>
        <position position="15"/>
    </location>
    <ligand>
        <name>substrate</name>
    </ligand>
</feature>
<dbReference type="EMBL" id="AJ937768">
    <property type="protein sequence ID" value="CAI78660.1"/>
    <property type="molecule type" value="Genomic_DNA"/>
</dbReference>
<keyword evidence="7 9" id="KW-0173">Coenzyme A biosynthesis</keyword>
<keyword evidence="4 9" id="KW-0547">Nucleotide-binding</keyword>
<dbReference type="GO" id="GO:0004595">
    <property type="term" value="F:pantetheine-phosphate adenylyltransferase activity"/>
    <property type="evidence" value="ECO:0007669"/>
    <property type="project" value="UniProtKB-UniRule"/>
</dbReference>
<dbReference type="NCBIfam" id="TIGR00125">
    <property type="entry name" value="cyt_tran_rel"/>
    <property type="match status" value="1"/>
</dbReference>
<evidence type="ECO:0000256" key="7">
    <source>
        <dbReference type="ARBA" id="ARBA00022993"/>
    </source>
</evidence>
<feature type="binding site" evidence="9">
    <location>
        <begin position="94"/>
        <end position="96"/>
    </location>
    <ligand>
        <name>ATP</name>
        <dbReference type="ChEBI" id="CHEBI:30616"/>
    </ligand>
</feature>
<evidence type="ECO:0000256" key="4">
    <source>
        <dbReference type="ARBA" id="ARBA00022741"/>
    </source>
</evidence>
<comment type="function">
    <text evidence="9">Reversibly transfers an adenylyl group from ATP to 4'-phosphopantetheine, yielding dephospho-CoA (dPCoA) and pyrophosphate.</text>
</comment>
<feature type="domain" description="Cytidyltransferase-like" evidence="10">
    <location>
        <begin position="11"/>
        <end position="139"/>
    </location>
</feature>
<evidence type="ECO:0000256" key="3">
    <source>
        <dbReference type="ARBA" id="ARBA00022695"/>
    </source>
</evidence>
<evidence type="ECO:0000256" key="5">
    <source>
        <dbReference type="ARBA" id="ARBA00022840"/>
    </source>
</evidence>
<proteinExistence type="inferred from homology"/>
<dbReference type="PANTHER" id="PTHR21342:SF1">
    <property type="entry name" value="PHOSPHOPANTETHEINE ADENYLYLTRANSFERASE"/>
    <property type="match status" value="1"/>
</dbReference>
<evidence type="ECO:0000256" key="6">
    <source>
        <dbReference type="ARBA" id="ARBA00022842"/>
    </source>
</evidence>
<keyword evidence="5 9" id="KW-0067">ATP-binding</keyword>
<keyword evidence="1 9" id="KW-0963">Cytoplasm</keyword>
<reference evidence="11" key="1">
    <citation type="journal article" date="2005" name="Environ. Microbiol.">
        <title>Lateral gene transfer and phylogenetic assignment of environmental fosmid clones.</title>
        <authorList>
            <person name="Nesbo C.L."/>
            <person name="Boucher Y."/>
            <person name="Dlutek M."/>
            <person name="Doolittle F.W."/>
        </authorList>
    </citation>
    <scope>NUCLEOTIDE SEQUENCE</scope>
</reference>
<dbReference type="PRINTS" id="PR01020">
    <property type="entry name" value="LPSBIOSNTHSS"/>
</dbReference>
<dbReference type="GO" id="GO:0015937">
    <property type="term" value="P:coenzyme A biosynthetic process"/>
    <property type="evidence" value="ECO:0007669"/>
    <property type="project" value="UniProtKB-UniRule"/>
</dbReference>
<dbReference type="SUPFAM" id="SSF52374">
    <property type="entry name" value="Nucleotidylyl transferase"/>
    <property type="match status" value="1"/>
</dbReference>
<dbReference type="GO" id="GO:0005737">
    <property type="term" value="C:cytoplasm"/>
    <property type="evidence" value="ECO:0007669"/>
    <property type="project" value="UniProtKB-SubCell"/>
</dbReference>
<dbReference type="UniPathway" id="UPA00241">
    <property type="reaction ID" value="UER00355"/>
</dbReference>
<dbReference type="CDD" id="cd02163">
    <property type="entry name" value="PPAT"/>
    <property type="match status" value="1"/>
</dbReference>
<feature type="binding site" evidence="9">
    <location>
        <position position="23"/>
    </location>
    <ligand>
        <name>ATP</name>
        <dbReference type="ChEBI" id="CHEBI:30616"/>
    </ligand>
</feature>
<keyword evidence="3 9" id="KW-0548">Nucleotidyltransferase</keyword>
<dbReference type="Pfam" id="PF01467">
    <property type="entry name" value="CTP_transf_like"/>
    <property type="match status" value="1"/>
</dbReference>
<feature type="binding site" evidence="9">
    <location>
        <position position="79"/>
    </location>
    <ligand>
        <name>substrate</name>
    </ligand>
</feature>
<comment type="pathway">
    <text evidence="9">Cofactor biosynthesis; coenzyme A biosynthesis; CoA from (R)-pantothenate: step 4/5.</text>
</comment>
<evidence type="ECO:0000313" key="11">
    <source>
        <dbReference type="EMBL" id="CAI78660.1"/>
    </source>
</evidence>
<feature type="site" description="Transition state stabilizer" evidence="9">
    <location>
        <position position="23"/>
    </location>
</feature>
<feature type="binding site" evidence="9">
    <location>
        <position position="93"/>
    </location>
    <ligand>
        <name>substrate</name>
    </ligand>
</feature>
<evidence type="ECO:0000256" key="1">
    <source>
        <dbReference type="ARBA" id="ARBA00022490"/>
    </source>
</evidence>
<dbReference type="PANTHER" id="PTHR21342">
    <property type="entry name" value="PHOSPHOPANTETHEINE ADENYLYLTRANSFERASE"/>
    <property type="match status" value="1"/>
</dbReference>
<dbReference type="InterPro" id="IPR014729">
    <property type="entry name" value="Rossmann-like_a/b/a_fold"/>
</dbReference>
<dbReference type="InterPro" id="IPR001980">
    <property type="entry name" value="PPAT"/>
</dbReference>
<sequence length="174" mass="19959">MAQDKFSKVAIYPGTFDPITNGHVDIIKRGSRIFDEIIVLVAYNPDKAALFTVEERMQMIRETLSDVKTVRVDSHSGLLVDYLKLSGASIILRGMRALSDFEYEFQMALMNRRQTREIETVFLLSGFKWFYTSSKLIKEVVSLGGSVKALVPDNVHQKLLEKFNIKPRDNNNRR</sequence>
<evidence type="ECO:0000256" key="9">
    <source>
        <dbReference type="HAMAP-Rule" id="MF_00151"/>
    </source>
</evidence>
<comment type="similarity">
    <text evidence="9">Belongs to the bacterial CoaD family.</text>
</comment>
<keyword evidence="6 9" id="KW-0460">Magnesium</keyword>
<feature type="binding site" evidence="9">
    <location>
        <begin position="15"/>
        <end position="16"/>
    </location>
    <ligand>
        <name>ATP</name>
        <dbReference type="ChEBI" id="CHEBI:30616"/>
    </ligand>
</feature>
<gene>
    <name evidence="9 11" type="primary">coaD</name>
</gene>
<evidence type="ECO:0000256" key="8">
    <source>
        <dbReference type="ARBA" id="ARBA00029346"/>
    </source>
</evidence>
<organism evidence="11">
    <name type="scientific">uncultured delta proteobacterium</name>
    <dbReference type="NCBI Taxonomy" id="34034"/>
    <lineage>
        <taxon>Bacteria</taxon>
        <taxon>Deltaproteobacteria</taxon>
        <taxon>environmental samples</taxon>
    </lineage>
</organism>
<feature type="binding site" evidence="9">
    <location>
        <position position="104"/>
    </location>
    <ligand>
        <name>ATP</name>
        <dbReference type="ChEBI" id="CHEBI:30616"/>
    </ligand>
</feature>
<dbReference type="GO" id="GO:0005524">
    <property type="term" value="F:ATP binding"/>
    <property type="evidence" value="ECO:0007669"/>
    <property type="project" value="UniProtKB-KW"/>
</dbReference>
<accession>Q2YZN8</accession>
<keyword evidence="2 9" id="KW-0808">Transferase</keyword>
<feature type="binding site" evidence="9">
    <location>
        <position position="47"/>
    </location>
    <ligand>
        <name>substrate</name>
    </ligand>
</feature>
<dbReference type="InterPro" id="IPR004821">
    <property type="entry name" value="Cyt_trans-like"/>
</dbReference>
<name>Q2YZN8_9DELT</name>
<comment type="cofactor">
    <cofactor evidence="9">
        <name>Mg(2+)</name>
        <dbReference type="ChEBI" id="CHEBI:18420"/>
    </cofactor>
</comment>
<protein>
    <recommendedName>
        <fullName evidence="9">Phosphopantetheine adenylyltransferase</fullName>
        <ecNumber evidence="9">2.7.7.3</ecNumber>
    </recommendedName>
    <alternativeName>
        <fullName evidence="9">Dephospho-CoA pyrophosphorylase</fullName>
    </alternativeName>
    <alternativeName>
        <fullName evidence="9">Pantetheine-phosphate adenylyltransferase</fullName>
        <shortName evidence="9">PPAT</shortName>
    </alternativeName>
</protein>
<dbReference type="AlphaFoldDB" id="Q2YZN8"/>
<comment type="catalytic activity">
    <reaction evidence="8 9">
        <text>(R)-4'-phosphopantetheine + ATP + H(+) = 3'-dephospho-CoA + diphosphate</text>
        <dbReference type="Rhea" id="RHEA:19801"/>
        <dbReference type="ChEBI" id="CHEBI:15378"/>
        <dbReference type="ChEBI" id="CHEBI:30616"/>
        <dbReference type="ChEBI" id="CHEBI:33019"/>
        <dbReference type="ChEBI" id="CHEBI:57328"/>
        <dbReference type="ChEBI" id="CHEBI:61723"/>
        <dbReference type="EC" id="2.7.7.3"/>
    </reaction>
</comment>
<feature type="binding site" evidence="9">
    <location>
        <begin position="129"/>
        <end position="135"/>
    </location>
    <ligand>
        <name>ATP</name>
        <dbReference type="ChEBI" id="CHEBI:30616"/>
    </ligand>
</feature>
<dbReference type="Gene3D" id="3.40.50.620">
    <property type="entry name" value="HUPs"/>
    <property type="match status" value="1"/>
</dbReference>